<dbReference type="RefSeq" id="WP_309152241.1">
    <property type="nucleotide sequence ID" value="NZ_CP133568.1"/>
</dbReference>
<reference evidence="1 2" key="1">
    <citation type="submission" date="2023-08" db="EMBL/GenBank/DDBJ databases">
        <title>The whole genome sequence of Lysobacter yananisis.</title>
        <authorList>
            <person name="Sun H."/>
        </authorList>
    </citation>
    <scope>NUCLEOTIDE SEQUENCE [LARGE SCALE GENOMIC DNA]</scope>
    <source>
        <strain evidence="1 2">SNNU513</strain>
    </source>
</reference>
<evidence type="ECO:0000313" key="2">
    <source>
        <dbReference type="Proteomes" id="UP001229313"/>
    </source>
</evidence>
<evidence type="ECO:0000313" key="1">
    <source>
        <dbReference type="EMBL" id="WMT03549.1"/>
    </source>
</evidence>
<name>A0ABY9PAZ6_9GAMM</name>
<dbReference type="EMBL" id="CP133568">
    <property type="protein sequence ID" value="WMT03549.1"/>
    <property type="molecule type" value="Genomic_DNA"/>
</dbReference>
<proteinExistence type="predicted"/>
<gene>
    <name evidence="1" type="ORF">RDV84_01470</name>
</gene>
<dbReference type="Proteomes" id="UP001229313">
    <property type="component" value="Chromosome"/>
</dbReference>
<organism evidence="1 2">
    <name type="scientific">Lysobacter yananisis</name>
    <dbReference type="NCBI Taxonomy" id="1003114"/>
    <lineage>
        <taxon>Bacteria</taxon>
        <taxon>Pseudomonadati</taxon>
        <taxon>Pseudomonadota</taxon>
        <taxon>Gammaproteobacteria</taxon>
        <taxon>Lysobacterales</taxon>
        <taxon>Lysobacteraceae</taxon>
        <taxon>Lysobacter</taxon>
    </lineage>
</organism>
<keyword evidence="2" id="KW-1185">Reference proteome</keyword>
<sequence>MSMISRHMSLSVSGVALAVVLLFLVYSHAKSSFFHVGYNDGLSAANSAFLQKLREQGSPNFDCKGFPEADLEELVSVKGDAVYLIKSGGALRMCEYLH</sequence>
<protein>
    <submittedName>
        <fullName evidence="1">Uncharacterized protein</fullName>
    </submittedName>
</protein>
<accession>A0ABY9PAZ6</accession>